<proteinExistence type="inferred from homology"/>
<sequence length="333" mass="37266">MFNFNFHLTYDWLFFGRPSGPPSPVPKGLERHWVDTAQGTLEILSAKPSTTGPTGPPVFFCHGGMGCAWVWTEYMQYLAAHGVPCYAISLRGHGDSWHPSYLRMVFGTTRRMLEGDLIAGIQWVQAREGKQVVLVGHSSGGGLSQAVLSQGSVDVKGLALLGAVPAFGSMGVYMNWAKLDPWFTIRLMFHAWHPNSPLSSPILTKRAFFGNRFPLSSVIPFQRRMNRYESYHWPFSMMRPFATARSILRHIHNEAASGNKVLIMAGTQDKLMTPEVTQETTAFYRAEADEETEGVIMEVVEGAGHHLQNDVQWEIGAVKLLEFYRGIDDRMDA</sequence>
<dbReference type="InterPro" id="IPR000073">
    <property type="entry name" value="AB_hydrolase_1"/>
</dbReference>
<dbReference type="GO" id="GO:0055088">
    <property type="term" value="P:lipid homeostasis"/>
    <property type="evidence" value="ECO:0007669"/>
    <property type="project" value="TreeGrafter"/>
</dbReference>
<protein>
    <submittedName>
        <fullName evidence="3">Alpha/Beta hydrolase protein</fullName>
    </submittedName>
</protein>
<dbReference type="InterPro" id="IPR029058">
    <property type="entry name" value="AB_hydrolase_fold"/>
</dbReference>
<dbReference type="AlphaFoldDB" id="A0A9P9AUJ8"/>
<dbReference type="OrthoDB" id="8119704at2759"/>
<organism evidence="3 4">
    <name type="scientific">Thelonectria olida</name>
    <dbReference type="NCBI Taxonomy" id="1576542"/>
    <lineage>
        <taxon>Eukaryota</taxon>
        <taxon>Fungi</taxon>
        <taxon>Dikarya</taxon>
        <taxon>Ascomycota</taxon>
        <taxon>Pezizomycotina</taxon>
        <taxon>Sordariomycetes</taxon>
        <taxon>Hypocreomycetidae</taxon>
        <taxon>Hypocreales</taxon>
        <taxon>Nectriaceae</taxon>
        <taxon>Thelonectria</taxon>
    </lineage>
</organism>
<accession>A0A9P9AUJ8</accession>
<reference evidence="3 4" key="1">
    <citation type="journal article" date="2021" name="Nat. Commun.">
        <title>Genetic determinants of endophytism in the Arabidopsis root mycobiome.</title>
        <authorList>
            <person name="Mesny F."/>
            <person name="Miyauchi S."/>
            <person name="Thiergart T."/>
            <person name="Pickel B."/>
            <person name="Atanasova L."/>
            <person name="Karlsson M."/>
            <person name="Huettel B."/>
            <person name="Barry K.W."/>
            <person name="Haridas S."/>
            <person name="Chen C."/>
            <person name="Bauer D."/>
            <person name="Andreopoulos W."/>
            <person name="Pangilinan J."/>
            <person name="LaButti K."/>
            <person name="Riley R."/>
            <person name="Lipzen A."/>
            <person name="Clum A."/>
            <person name="Drula E."/>
            <person name="Henrissat B."/>
            <person name="Kohler A."/>
            <person name="Grigoriev I.V."/>
            <person name="Martin F.M."/>
            <person name="Hacquard S."/>
        </authorList>
    </citation>
    <scope>NUCLEOTIDE SEQUENCE [LARGE SCALE GENOMIC DNA]</scope>
    <source>
        <strain evidence="3 4">MPI-CAGE-CH-0241</strain>
    </source>
</reference>
<evidence type="ECO:0000259" key="2">
    <source>
        <dbReference type="Pfam" id="PF00561"/>
    </source>
</evidence>
<dbReference type="Pfam" id="PF00561">
    <property type="entry name" value="Abhydrolase_1"/>
    <property type="match status" value="1"/>
</dbReference>
<evidence type="ECO:0000313" key="3">
    <source>
        <dbReference type="EMBL" id="KAH6896785.1"/>
    </source>
</evidence>
<dbReference type="GO" id="GO:0042171">
    <property type="term" value="F:lysophosphatidic acid acyltransferase activity"/>
    <property type="evidence" value="ECO:0007669"/>
    <property type="project" value="TreeGrafter"/>
</dbReference>
<keyword evidence="3" id="KW-0378">Hydrolase</keyword>
<evidence type="ECO:0000313" key="4">
    <source>
        <dbReference type="Proteomes" id="UP000777438"/>
    </source>
</evidence>
<dbReference type="GO" id="GO:0005743">
    <property type="term" value="C:mitochondrial inner membrane"/>
    <property type="evidence" value="ECO:0007669"/>
    <property type="project" value="TreeGrafter"/>
</dbReference>
<keyword evidence="4" id="KW-1185">Reference proteome</keyword>
<dbReference type="EMBL" id="JAGPYM010000003">
    <property type="protein sequence ID" value="KAH6896785.1"/>
    <property type="molecule type" value="Genomic_DNA"/>
</dbReference>
<dbReference type="PANTHER" id="PTHR42886:SF29">
    <property type="entry name" value="PUMMELIG, ISOFORM A"/>
    <property type="match status" value="1"/>
</dbReference>
<dbReference type="GO" id="GO:0006654">
    <property type="term" value="P:phosphatidic acid biosynthetic process"/>
    <property type="evidence" value="ECO:0007669"/>
    <property type="project" value="TreeGrafter"/>
</dbReference>
<feature type="domain" description="AB hydrolase-1" evidence="2">
    <location>
        <begin position="56"/>
        <end position="308"/>
    </location>
</feature>
<dbReference type="GO" id="GO:0035965">
    <property type="term" value="P:cardiolipin acyl-chain remodeling"/>
    <property type="evidence" value="ECO:0007669"/>
    <property type="project" value="TreeGrafter"/>
</dbReference>
<dbReference type="SUPFAM" id="SSF53474">
    <property type="entry name" value="alpha/beta-Hydrolases"/>
    <property type="match status" value="1"/>
</dbReference>
<dbReference type="Gene3D" id="3.40.50.1820">
    <property type="entry name" value="alpha/beta hydrolase"/>
    <property type="match status" value="1"/>
</dbReference>
<dbReference type="Proteomes" id="UP000777438">
    <property type="component" value="Unassembled WGS sequence"/>
</dbReference>
<gene>
    <name evidence="3" type="ORF">B0T10DRAFT_395790</name>
</gene>
<dbReference type="GO" id="GO:0004623">
    <property type="term" value="F:phospholipase A2 activity"/>
    <property type="evidence" value="ECO:0007669"/>
    <property type="project" value="TreeGrafter"/>
</dbReference>
<evidence type="ECO:0000256" key="1">
    <source>
        <dbReference type="ARBA" id="ARBA00038097"/>
    </source>
</evidence>
<comment type="caution">
    <text evidence="3">The sequence shown here is derived from an EMBL/GenBank/DDBJ whole genome shotgun (WGS) entry which is preliminary data.</text>
</comment>
<dbReference type="PANTHER" id="PTHR42886">
    <property type="entry name" value="RE40534P-RELATED"/>
    <property type="match status" value="1"/>
</dbReference>
<comment type="similarity">
    <text evidence="1">Belongs to the peptidase S33 family. ABHD4/ABHD5 subfamily.</text>
</comment>
<name>A0A9P9AUJ8_9HYPO</name>